<dbReference type="Gene3D" id="3.40.630.30">
    <property type="match status" value="1"/>
</dbReference>
<dbReference type="InterPro" id="IPR016181">
    <property type="entry name" value="Acyl_CoA_acyltransferase"/>
</dbReference>
<organism evidence="1 2">
    <name type="scientific">Paenibacillus tianjinensis</name>
    <dbReference type="NCBI Taxonomy" id="2810347"/>
    <lineage>
        <taxon>Bacteria</taxon>
        <taxon>Bacillati</taxon>
        <taxon>Bacillota</taxon>
        <taxon>Bacilli</taxon>
        <taxon>Bacillales</taxon>
        <taxon>Paenibacillaceae</taxon>
        <taxon>Paenibacillus</taxon>
    </lineage>
</organism>
<keyword evidence="2" id="KW-1185">Reference proteome</keyword>
<name>A0ABX7LHP9_9BACL</name>
<gene>
    <name evidence="1" type="ORF">JRJ22_09240</name>
</gene>
<dbReference type="SUPFAM" id="SSF55729">
    <property type="entry name" value="Acyl-CoA N-acyltransferases (Nat)"/>
    <property type="match status" value="1"/>
</dbReference>
<protein>
    <recommendedName>
        <fullName evidence="3">Protein N-acetyltransferase, RimJ/RimL family</fullName>
    </recommendedName>
</protein>
<dbReference type="EMBL" id="CP070969">
    <property type="protein sequence ID" value="QSF46726.1"/>
    <property type="molecule type" value="Genomic_DNA"/>
</dbReference>
<reference evidence="1 2" key="1">
    <citation type="submission" date="2021-02" db="EMBL/GenBank/DDBJ databases">
        <title>Paenibacillus tianjinensis sp. nov.</title>
        <authorList>
            <person name="Liu H."/>
        </authorList>
    </citation>
    <scope>NUCLEOTIDE SEQUENCE [LARGE SCALE GENOMIC DNA]</scope>
    <source>
        <strain evidence="1 2">TB2019</strain>
    </source>
</reference>
<accession>A0ABX7LHP9</accession>
<dbReference type="Proteomes" id="UP000663452">
    <property type="component" value="Chromosome"/>
</dbReference>
<evidence type="ECO:0000313" key="2">
    <source>
        <dbReference type="Proteomes" id="UP000663452"/>
    </source>
</evidence>
<dbReference type="RefSeq" id="WP_206104188.1">
    <property type="nucleotide sequence ID" value="NZ_CP070969.1"/>
</dbReference>
<proteinExistence type="predicted"/>
<sequence length="192" mass="21780">MEIKLLDPYTVCPIFDTGSFLLRLVQQEDAEDLLGCYSDPESIPLFNSDNCLYGFSMHLLDDMKATIEAWLAEYQARGFVRFSIIEQTFGKVIGTVEFFTRAVQSADGQHEAGILRLDLKSVYEREAALCEILELIESQFGEYFAFSSILTKAVPQAAARISVLHRLGYQRIEQSSDLPYDDYYIKEINTGS</sequence>
<evidence type="ECO:0000313" key="1">
    <source>
        <dbReference type="EMBL" id="QSF46726.1"/>
    </source>
</evidence>
<evidence type="ECO:0008006" key="3">
    <source>
        <dbReference type="Google" id="ProtNLM"/>
    </source>
</evidence>